<dbReference type="Proteomes" id="UP001595935">
    <property type="component" value="Unassembled WGS sequence"/>
</dbReference>
<sequence length="733" mass="81963">MSAQSHFFIESGGFPQQQPDQGFGPKSETVFNLTSRFTLGNEPKKAFSICKGVVLVQPQTGSTEKVNLILRPYKQPFPGLNIKYFVYRGLKRSDFFTTADEPLIIKKTSSTSDFITKINDDFEAFYEGKKEPDEVTPISIPFKAEFIGYEEPKANLNPNDLAQLLSTPLSDFFFKESKFETKDNTLEEKHLFELPLIDSGKTLGNFAQGICGIDVVLNYGDYQHDFDNSEFDFNLEYARKPFAEIITNGATNFAKKLQREQSTQFIDIAAFYGLHTADGTITVDASGTKTKKTGNAIYSDVINNFATKNNWYVYIQSDRTRSYDFYGNYKIGEDAENLKTGLLEDSVTKEVPVTAITYGKLGWPVLVNTQQQANTITTNNLYLQFPTDNNNNTAFYGQIANVANAQKDTFINADGLRLPPDEEGNYADFTSTIQLTTPAVAGKNIASLSILLYQGKVNMYTDPQVVPDEEGAPIITYRKANFFDNVFNLIKASPLLNLGSDKSYSRMTSEKLNLINAFYDKKQQGISIVQTLTVNDVIETGIEETPTVARVAYITEAVDVMNNAVSATGSTNPTTYTSSSAGGAVGNSKTYQLPDPYYYNLKMFTDSTETITGLELKTLDGSTPNKIILGLTASENDNIKALITKEKKNPRLFLMDLFEDGNELVSPENIKYQKYKVAIVVEDAEGNNKLEEPGIPVFVYSLDRTYHFSKGYSDYMPEQQFEDEYLILNKDIE</sequence>
<proteinExistence type="predicted"/>
<dbReference type="RefSeq" id="WP_213256267.1">
    <property type="nucleotide sequence ID" value="NZ_JAGYWA010000002.1"/>
</dbReference>
<organism evidence="1 2">
    <name type="scientific">Flavobacterium branchiicola</name>
    <dbReference type="NCBI Taxonomy" id="1114875"/>
    <lineage>
        <taxon>Bacteria</taxon>
        <taxon>Pseudomonadati</taxon>
        <taxon>Bacteroidota</taxon>
        <taxon>Flavobacteriia</taxon>
        <taxon>Flavobacteriales</taxon>
        <taxon>Flavobacteriaceae</taxon>
        <taxon>Flavobacterium</taxon>
    </lineage>
</organism>
<gene>
    <name evidence="1" type="ORF">ACFO5S_04690</name>
</gene>
<reference evidence="2" key="1">
    <citation type="journal article" date="2019" name="Int. J. Syst. Evol. Microbiol.">
        <title>The Global Catalogue of Microorganisms (GCM) 10K type strain sequencing project: providing services to taxonomists for standard genome sequencing and annotation.</title>
        <authorList>
            <consortium name="The Broad Institute Genomics Platform"/>
            <consortium name="The Broad Institute Genome Sequencing Center for Infectious Disease"/>
            <person name="Wu L."/>
            <person name="Ma J."/>
        </authorList>
    </citation>
    <scope>NUCLEOTIDE SEQUENCE [LARGE SCALE GENOMIC DNA]</scope>
    <source>
        <strain evidence="2">WYCCWR 13023</strain>
    </source>
</reference>
<keyword evidence="2" id="KW-1185">Reference proteome</keyword>
<name>A0ABV9PBL4_9FLAO</name>
<dbReference type="EMBL" id="JBHSGV010000002">
    <property type="protein sequence ID" value="MFC4746726.1"/>
    <property type="molecule type" value="Genomic_DNA"/>
</dbReference>
<accession>A0ABV9PBL4</accession>
<evidence type="ECO:0000313" key="1">
    <source>
        <dbReference type="EMBL" id="MFC4746726.1"/>
    </source>
</evidence>
<evidence type="ECO:0000313" key="2">
    <source>
        <dbReference type="Proteomes" id="UP001595935"/>
    </source>
</evidence>
<protein>
    <submittedName>
        <fullName evidence="1">Uncharacterized protein</fullName>
    </submittedName>
</protein>
<comment type="caution">
    <text evidence="1">The sequence shown here is derived from an EMBL/GenBank/DDBJ whole genome shotgun (WGS) entry which is preliminary data.</text>
</comment>